<feature type="compositionally biased region" description="Basic and acidic residues" evidence="1">
    <location>
        <begin position="671"/>
        <end position="680"/>
    </location>
</feature>
<feature type="compositionally biased region" description="Pro residues" evidence="1">
    <location>
        <begin position="586"/>
        <end position="600"/>
    </location>
</feature>
<feature type="region of interest" description="Disordered" evidence="1">
    <location>
        <begin position="367"/>
        <end position="401"/>
    </location>
</feature>
<organism evidence="2 3">
    <name type="scientific">Serendipita vermifera MAFF 305830</name>
    <dbReference type="NCBI Taxonomy" id="933852"/>
    <lineage>
        <taxon>Eukaryota</taxon>
        <taxon>Fungi</taxon>
        <taxon>Dikarya</taxon>
        <taxon>Basidiomycota</taxon>
        <taxon>Agaricomycotina</taxon>
        <taxon>Agaricomycetes</taxon>
        <taxon>Sebacinales</taxon>
        <taxon>Serendipitaceae</taxon>
        <taxon>Serendipita</taxon>
    </lineage>
</organism>
<feature type="region of interest" description="Disordered" evidence="1">
    <location>
        <begin position="553"/>
        <end position="710"/>
    </location>
</feature>
<reference evidence="2 3" key="1">
    <citation type="submission" date="2014-04" db="EMBL/GenBank/DDBJ databases">
        <authorList>
            <consortium name="DOE Joint Genome Institute"/>
            <person name="Kuo A."/>
            <person name="Zuccaro A."/>
            <person name="Kohler A."/>
            <person name="Nagy L.G."/>
            <person name="Floudas D."/>
            <person name="Copeland A."/>
            <person name="Barry K.W."/>
            <person name="Cichocki N."/>
            <person name="Veneault-Fourrey C."/>
            <person name="LaButti K."/>
            <person name="Lindquist E.A."/>
            <person name="Lipzen A."/>
            <person name="Lundell T."/>
            <person name="Morin E."/>
            <person name="Murat C."/>
            <person name="Sun H."/>
            <person name="Tunlid A."/>
            <person name="Henrissat B."/>
            <person name="Grigoriev I.V."/>
            <person name="Hibbett D.S."/>
            <person name="Martin F."/>
            <person name="Nordberg H.P."/>
            <person name="Cantor M.N."/>
            <person name="Hua S.X."/>
        </authorList>
    </citation>
    <scope>NUCLEOTIDE SEQUENCE [LARGE SCALE GENOMIC DNA]</scope>
    <source>
        <strain evidence="2 3">MAFF 305830</strain>
    </source>
</reference>
<feature type="compositionally biased region" description="Low complexity" evidence="1">
    <location>
        <begin position="574"/>
        <end position="585"/>
    </location>
</feature>
<evidence type="ECO:0000313" key="3">
    <source>
        <dbReference type="Proteomes" id="UP000054097"/>
    </source>
</evidence>
<dbReference type="Proteomes" id="UP000054097">
    <property type="component" value="Unassembled WGS sequence"/>
</dbReference>
<gene>
    <name evidence="2" type="ORF">M408DRAFT_24309</name>
</gene>
<evidence type="ECO:0000256" key="1">
    <source>
        <dbReference type="SAM" id="MobiDB-lite"/>
    </source>
</evidence>
<evidence type="ECO:0000313" key="2">
    <source>
        <dbReference type="EMBL" id="KIM27649.1"/>
    </source>
</evidence>
<dbReference type="EMBL" id="KN824297">
    <property type="protein sequence ID" value="KIM27649.1"/>
    <property type="molecule type" value="Genomic_DNA"/>
</dbReference>
<keyword evidence="3" id="KW-1185">Reference proteome</keyword>
<feature type="compositionally biased region" description="Acidic residues" evidence="1">
    <location>
        <begin position="379"/>
        <end position="391"/>
    </location>
</feature>
<name>A0A0C3B694_SERVB</name>
<dbReference type="HOGENOM" id="CLU_388906_0_0_1"/>
<dbReference type="OrthoDB" id="10287882at2759"/>
<accession>A0A0C3B694</accession>
<reference evidence="3" key="2">
    <citation type="submission" date="2015-01" db="EMBL/GenBank/DDBJ databases">
        <title>Evolutionary Origins and Diversification of the Mycorrhizal Mutualists.</title>
        <authorList>
            <consortium name="DOE Joint Genome Institute"/>
            <consortium name="Mycorrhizal Genomics Consortium"/>
            <person name="Kohler A."/>
            <person name="Kuo A."/>
            <person name="Nagy L.G."/>
            <person name="Floudas D."/>
            <person name="Copeland A."/>
            <person name="Barry K.W."/>
            <person name="Cichocki N."/>
            <person name="Veneault-Fourrey C."/>
            <person name="LaButti K."/>
            <person name="Lindquist E.A."/>
            <person name="Lipzen A."/>
            <person name="Lundell T."/>
            <person name="Morin E."/>
            <person name="Murat C."/>
            <person name="Riley R."/>
            <person name="Ohm R."/>
            <person name="Sun H."/>
            <person name="Tunlid A."/>
            <person name="Henrissat B."/>
            <person name="Grigoriev I.V."/>
            <person name="Hibbett D.S."/>
            <person name="Martin F."/>
        </authorList>
    </citation>
    <scope>NUCLEOTIDE SEQUENCE [LARGE SCALE GENOMIC DNA]</scope>
    <source>
        <strain evidence="3">MAFF 305830</strain>
    </source>
</reference>
<sequence>MDHSNPPPRGLQLTTNQIDALKELYTDMRQHPDNYSLDDIDAIMRLVVGDNATWSQQSTYGQQPQQFQGHFSQAETYTNVFPPQENPSPAIDSALLPLNAQLLLPSNPQPPSHLEQEPTSHSSLTTMEINEMIHPSLNPISSAVRSIRSPSPFVGRGPTPAPATSTALVPQGRNIEHLSMSSSASIVARNNQTTNRRKNSYAPMARSTAKLWKSRALYQHIIDLAVKDLLSIDPIRKAATKDYDDYSEFIHLSEDDQYLWSEIHKLVAKVENRFDHLTPDERKHLMLKEFGFLHQCTLQAFGVVPLTIAFIPGHGLRPSYAEMMYTSPDNQRGSFIHWLQGNHPEFSGQLRDLIQAYCNYLWTNPHQSTSGDQENGNDGLEDEDDSTESESGDASRQENLPLEVGTIRDGIRIFPSLTPRWIEKANIKNSRIMYKALVIDRYVHAGYSVRGGMNWTRVNREYNTILNTAVVPTVTNDDQTVTPAPLKAPNSMVQNGLGAWLRFFRKHQDENDSSVSWEDGLLFVPTALTQAVAAFEDNTDDNDPVFNANSPYNANVVPNHPNPTTITDPTPKETSLSSMTVLSVPLLPPSPSPPPLPPTAPISTNVVAPTSPPPAPATTVSMNAESSTLTPPLPPIPDTPVTADDSSLPAMDPSTPQVVAKKQAGKKRVKKVAEASDRTLRRGKRKAEETGDEEEDTNAHSAEAPAKRRR</sequence>
<dbReference type="AlphaFoldDB" id="A0A0C3B694"/>
<protein>
    <submittedName>
        <fullName evidence="2">Uncharacterized protein</fullName>
    </submittedName>
</protein>
<proteinExistence type="predicted"/>